<gene>
    <name evidence="9" type="ORF">EXY23_13795</name>
</gene>
<evidence type="ECO:0000313" key="10">
    <source>
        <dbReference type="Proteomes" id="UP000295023"/>
    </source>
</evidence>
<comment type="cofactor">
    <cofactor evidence="7">
        <name>Fe(2+)</name>
        <dbReference type="ChEBI" id="CHEBI:29033"/>
    </cofactor>
    <text evidence="7">Binds 1 Fe(2+) ion per subunit.</text>
</comment>
<dbReference type="PANTHER" id="PTHR41536:SF1">
    <property type="entry name" value="PKHD-TYPE HYDROXYLASE YBIX"/>
    <property type="match status" value="1"/>
</dbReference>
<sequence length="228" mass="25534">MLVRIPQVLTRDEVAHCRKILEAAAWADGRHTAGDQSAKVKLNLQIPENSAESRELGDIILRALGRSPLFTSAALPLRVYPPMFNRYDEGMQFGTHVDNAIRFVPGTSGFRMRADVSSTLFLTDPDEYDGGELVAEDTYGTHEVKLPAGDMVVYPSTSLHRVNPITRGSRWASFFWTQSMVKDDGKRAFLYDMDMAIIGLRQALPDDHPSVLALTSGYHNLLRRWAEL</sequence>
<keyword evidence="4 7" id="KW-0223">Dioxygenase</keyword>
<dbReference type="HAMAP" id="MF_00657">
    <property type="entry name" value="Hydroxyl_YbiX"/>
    <property type="match status" value="1"/>
</dbReference>
<dbReference type="GO" id="GO:0016706">
    <property type="term" value="F:2-oxoglutarate-dependent dioxygenase activity"/>
    <property type="evidence" value="ECO:0007669"/>
    <property type="project" value="UniProtKB-UniRule"/>
</dbReference>
<dbReference type="SUPFAM" id="SSF51197">
    <property type="entry name" value="Clavaminate synthase-like"/>
    <property type="match status" value="1"/>
</dbReference>
<evidence type="ECO:0000256" key="3">
    <source>
        <dbReference type="ARBA" id="ARBA00022896"/>
    </source>
</evidence>
<feature type="binding site" evidence="7">
    <location>
        <position position="96"/>
    </location>
    <ligand>
        <name>Fe cation</name>
        <dbReference type="ChEBI" id="CHEBI:24875"/>
    </ligand>
</feature>
<dbReference type="Proteomes" id="UP000295023">
    <property type="component" value="Unassembled WGS sequence"/>
</dbReference>
<dbReference type="PANTHER" id="PTHR41536">
    <property type="entry name" value="PKHD-TYPE HYDROXYLASE YBIX"/>
    <property type="match status" value="1"/>
</dbReference>
<comment type="cofactor">
    <cofactor evidence="1 7">
        <name>L-ascorbate</name>
        <dbReference type="ChEBI" id="CHEBI:38290"/>
    </cofactor>
</comment>
<keyword evidence="3 7" id="KW-0847">Vitamin C</keyword>
<dbReference type="Pfam" id="PF13640">
    <property type="entry name" value="2OG-FeII_Oxy_3"/>
    <property type="match status" value="1"/>
</dbReference>
<dbReference type="GO" id="GO:0031418">
    <property type="term" value="F:L-ascorbic acid binding"/>
    <property type="evidence" value="ECO:0007669"/>
    <property type="project" value="UniProtKB-KW"/>
</dbReference>
<evidence type="ECO:0000313" key="9">
    <source>
        <dbReference type="EMBL" id="TCZ60843.1"/>
    </source>
</evidence>
<keyword evidence="2 7" id="KW-0479">Metal-binding</keyword>
<dbReference type="PROSITE" id="PS51471">
    <property type="entry name" value="FE2OG_OXY"/>
    <property type="match status" value="1"/>
</dbReference>
<evidence type="ECO:0000256" key="5">
    <source>
        <dbReference type="ARBA" id="ARBA00023002"/>
    </source>
</evidence>
<evidence type="ECO:0000256" key="7">
    <source>
        <dbReference type="HAMAP-Rule" id="MF_00657"/>
    </source>
</evidence>
<protein>
    <submittedName>
        <fullName evidence="9">Fe2+-dependent dioxygenase</fullName>
    </submittedName>
</protein>
<feature type="binding site" evidence="7">
    <location>
        <position position="170"/>
    </location>
    <ligand>
        <name>2-oxoglutarate</name>
        <dbReference type="ChEBI" id="CHEBI:16810"/>
    </ligand>
</feature>
<dbReference type="OrthoDB" id="9812472at2"/>
<proteinExistence type="inferred from homology"/>
<feature type="binding site" evidence="7">
    <location>
        <position position="98"/>
    </location>
    <ligand>
        <name>Fe cation</name>
        <dbReference type="ChEBI" id="CHEBI:24875"/>
    </ligand>
</feature>
<dbReference type="NCBIfam" id="NF003973">
    <property type="entry name" value="PRK05467.1-2"/>
    <property type="match status" value="1"/>
</dbReference>
<evidence type="ECO:0000256" key="2">
    <source>
        <dbReference type="ARBA" id="ARBA00022723"/>
    </source>
</evidence>
<dbReference type="InterPro" id="IPR006620">
    <property type="entry name" value="Pro_4_hyd_alph"/>
</dbReference>
<evidence type="ECO:0000259" key="8">
    <source>
        <dbReference type="PROSITE" id="PS51471"/>
    </source>
</evidence>
<evidence type="ECO:0000256" key="1">
    <source>
        <dbReference type="ARBA" id="ARBA00001961"/>
    </source>
</evidence>
<name>A0A4R4DJX8_9PROT</name>
<dbReference type="NCBIfam" id="NF003974">
    <property type="entry name" value="PRK05467.1-3"/>
    <property type="match status" value="1"/>
</dbReference>
<comment type="caution">
    <text evidence="9">The sequence shown here is derived from an EMBL/GenBank/DDBJ whole genome shotgun (WGS) entry which is preliminary data.</text>
</comment>
<dbReference type="Gene3D" id="4.10.860.20">
    <property type="entry name" value="Rabenosyn, Rab binding domain"/>
    <property type="match status" value="1"/>
</dbReference>
<organism evidence="9 10">
    <name type="scientific">Roseicella aquatilis</name>
    <dbReference type="NCBI Taxonomy" id="2527868"/>
    <lineage>
        <taxon>Bacteria</taxon>
        <taxon>Pseudomonadati</taxon>
        <taxon>Pseudomonadota</taxon>
        <taxon>Alphaproteobacteria</taxon>
        <taxon>Acetobacterales</taxon>
        <taxon>Roseomonadaceae</taxon>
        <taxon>Roseicella</taxon>
    </lineage>
</organism>
<dbReference type="AlphaFoldDB" id="A0A4R4DJX8"/>
<dbReference type="RefSeq" id="WP_132290099.1">
    <property type="nucleotide sequence ID" value="NZ_SKBM01000012.1"/>
</dbReference>
<dbReference type="InterPro" id="IPR041097">
    <property type="entry name" value="PKHD_C"/>
</dbReference>
<dbReference type="GO" id="GO:0005506">
    <property type="term" value="F:iron ion binding"/>
    <property type="evidence" value="ECO:0007669"/>
    <property type="project" value="UniProtKB-UniRule"/>
</dbReference>
<dbReference type="NCBIfam" id="NF003975">
    <property type="entry name" value="PRK05467.1-4"/>
    <property type="match status" value="1"/>
</dbReference>
<dbReference type="InterPro" id="IPR005123">
    <property type="entry name" value="Oxoglu/Fe-dep_dioxygenase_dom"/>
</dbReference>
<evidence type="ECO:0000256" key="6">
    <source>
        <dbReference type="ARBA" id="ARBA00023004"/>
    </source>
</evidence>
<dbReference type="GO" id="GO:0006974">
    <property type="term" value="P:DNA damage response"/>
    <property type="evidence" value="ECO:0007669"/>
    <property type="project" value="TreeGrafter"/>
</dbReference>
<evidence type="ECO:0000256" key="4">
    <source>
        <dbReference type="ARBA" id="ARBA00022964"/>
    </source>
</evidence>
<dbReference type="EMBL" id="SKBM01000012">
    <property type="protein sequence ID" value="TCZ60843.1"/>
    <property type="molecule type" value="Genomic_DNA"/>
</dbReference>
<dbReference type="InterPro" id="IPR023550">
    <property type="entry name" value="PKHD_hydroxylase"/>
</dbReference>
<feature type="domain" description="Fe2OG dioxygenase" evidence="8">
    <location>
        <begin position="78"/>
        <end position="179"/>
    </location>
</feature>
<dbReference type="Gene3D" id="2.60.120.620">
    <property type="entry name" value="q2cbj1_9rhob like domain"/>
    <property type="match status" value="1"/>
</dbReference>
<dbReference type="SMART" id="SM00702">
    <property type="entry name" value="P4Hc"/>
    <property type="match status" value="1"/>
</dbReference>
<keyword evidence="10" id="KW-1185">Reference proteome</keyword>
<keyword evidence="5 7" id="KW-0560">Oxidoreductase</keyword>
<keyword evidence="6 7" id="KW-0408">Iron</keyword>
<dbReference type="GO" id="GO:0006879">
    <property type="term" value="P:intracellular iron ion homeostasis"/>
    <property type="evidence" value="ECO:0007669"/>
    <property type="project" value="TreeGrafter"/>
</dbReference>
<accession>A0A4R4DJX8</accession>
<feature type="binding site" evidence="7">
    <location>
        <position position="160"/>
    </location>
    <ligand>
        <name>Fe cation</name>
        <dbReference type="ChEBI" id="CHEBI:24875"/>
    </ligand>
</feature>
<dbReference type="Pfam" id="PF18331">
    <property type="entry name" value="PKHD_C"/>
    <property type="match status" value="1"/>
</dbReference>
<dbReference type="InterPro" id="IPR044862">
    <property type="entry name" value="Pro_4_hyd_alph_FE2OG_OXY"/>
</dbReference>
<reference evidence="9 10" key="1">
    <citation type="submission" date="2019-03" db="EMBL/GenBank/DDBJ databases">
        <title>Paracraurococcus aquatilis NE82 genome sequence.</title>
        <authorList>
            <person name="Zhao Y."/>
            <person name="Du Z."/>
        </authorList>
    </citation>
    <scope>NUCLEOTIDE SEQUENCE [LARGE SCALE GENOMIC DNA]</scope>
    <source>
        <strain evidence="9 10">NE82</strain>
    </source>
</reference>